<keyword evidence="3" id="KW-1185">Reference proteome</keyword>
<dbReference type="eggNOG" id="COG4695">
    <property type="taxonomic scope" value="Bacteria"/>
</dbReference>
<reference evidence="2 3" key="1">
    <citation type="journal article" date="2012" name="J. Bacteriol.">
        <title>Genome of Bacillus macauensis ZFHKF-1, a Long-Chain-Forming Bacterium.</title>
        <authorList>
            <person name="Cai L."/>
            <person name="Zhang T."/>
        </authorList>
    </citation>
    <scope>NUCLEOTIDE SEQUENCE [LARGE SCALE GENOMIC DNA]</scope>
    <source>
        <strain evidence="2 3">ZFHKF-1</strain>
    </source>
</reference>
<comment type="caution">
    <text evidence="2">The sequence shown here is derived from an EMBL/GenBank/DDBJ whole genome shotgun (WGS) entry which is preliminary data.</text>
</comment>
<dbReference type="InterPro" id="IPR006427">
    <property type="entry name" value="Portal_HK97"/>
</dbReference>
<dbReference type="PATRIC" id="fig|1196324.3.peg.1797"/>
<dbReference type="Pfam" id="PF04860">
    <property type="entry name" value="Phage_portal"/>
    <property type="match status" value="1"/>
</dbReference>
<dbReference type="Proteomes" id="UP000004080">
    <property type="component" value="Unassembled WGS sequence"/>
</dbReference>
<dbReference type="NCBIfam" id="TIGR01537">
    <property type="entry name" value="portal_HK97"/>
    <property type="match status" value="1"/>
</dbReference>
<evidence type="ECO:0000313" key="2">
    <source>
        <dbReference type="EMBL" id="EIT85916.1"/>
    </source>
</evidence>
<protein>
    <submittedName>
        <fullName evidence="2">Phage-related putative head portal protein</fullName>
    </submittedName>
</protein>
<dbReference type="RefSeq" id="WP_007201848.1">
    <property type="nucleotide sequence ID" value="NZ_AKKV01000024.1"/>
</dbReference>
<dbReference type="AlphaFoldDB" id="I8J2E8"/>
<gene>
    <name evidence="2" type="ORF">A374_08774</name>
</gene>
<feature type="region of interest" description="Disordered" evidence="1">
    <location>
        <begin position="394"/>
        <end position="414"/>
    </location>
</feature>
<name>I8J2E8_9BACL</name>
<dbReference type="InterPro" id="IPR006944">
    <property type="entry name" value="Phage/GTA_portal"/>
</dbReference>
<accession>I8J2E8</accession>
<dbReference type="STRING" id="1196324.A374_08774"/>
<organism evidence="2 3">
    <name type="scientific">Fictibacillus macauensis ZFHKF-1</name>
    <dbReference type="NCBI Taxonomy" id="1196324"/>
    <lineage>
        <taxon>Bacteria</taxon>
        <taxon>Bacillati</taxon>
        <taxon>Bacillota</taxon>
        <taxon>Bacilli</taxon>
        <taxon>Bacillales</taxon>
        <taxon>Fictibacillaceae</taxon>
        <taxon>Fictibacillus</taxon>
    </lineage>
</organism>
<dbReference type="EMBL" id="AKKV01000024">
    <property type="protein sequence ID" value="EIT85916.1"/>
    <property type="molecule type" value="Genomic_DNA"/>
</dbReference>
<evidence type="ECO:0000313" key="3">
    <source>
        <dbReference type="Proteomes" id="UP000004080"/>
    </source>
</evidence>
<proteinExistence type="predicted"/>
<dbReference type="OrthoDB" id="9765386at2"/>
<sequence length="414" mass="46725">MGLWQSMKNFYTKVQYFAAAANPYAGSGYSTQKIKTSRNMNSKAGKELATNETIFSAVSKLSNSIASLPLKLYKDFEPVQNPGSDLLSFEPNLNQTAFDFKRTLEALRNTTGNAYAIKIYGAGFQVESLHIIDPLKVTPVFEEEKMELWYEVKGDKGVYYVYNTDMLHFKHIHGFGFKGISPIDVLRNTLEFDEQIRTFSTEQMNGAKRSFLLKYTGNVSEEKKKEIVQNFIDFYTDNGGIIFQEQGFEISELNERSFIKSELFEVEQITRSRVASVYNLPAYMLGDTKGGGSGSGAESLQFVKETLLPIVTQYEQEFNRKMLTREQRLQGYYYKFNLKALLRADTATQAEAYFKGVRSGIYSPNEIRAWEELPPVTGGDMPFVSGDLYPIDTPVAERTGKGAPTQALKGGENE</sequence>
<evidence type="ECO:0000256" key="1">
    <source>
        <dbReference type="SAM" id="MobiDB-lite"/>
    </source>
</evidence>